<dbReference type="Proteomes" id="UP000247476">
    <property type="component" value="Unassembled WGS sequence"/>
</dbReference>
<dbReference type="InterPro" id="IPR000182">
    <property type="entry name" value="GNAT_dom"/>
</dbReference>
<dbReference type="SUPFAM" id="SSF55729">
    <property type="entry name" value="Acyl-CoA N-acyltransferases (Nat)"/>
    <property type="match status" value="1"/>
</dbReference>
<dbReference type="RefSeq" id="WP_110840306.1">
    <property type="nucleotide sequence ID" value="NZ_QJVJ01000005.1"/>
</dbReference>
<dbReference type="EMBL" id="QJVJ01000005">
    <property type="protein sequence ID" value="PYI54245.1"/>
    <property type="molecule type" value="Genomic_DNA"/>
</dbReference>
<dbReference type="Pfam" id="PF00583">
    <property type="entry name" value="Acetyltransf_1"/>
    <property type="match status" value="1"/>
</dbReference>
<comment type="caution">
    <text evidence="2">The sequence shown here is derived from an EMBL/GenBank/DDBJ whole genome shotgun (WGS) entry which is preliminary data.</text>
</comment>
<sequence>MITIQEAKAEDFAWINRQYERIGFVPSAPATDLVLIADYLGERAGIGRLVKMDPFLYELGGIYTLEWYRGLKVADSVVAALVHRFRAIKAEHLYCIPFEKLCPFYSKHGFQKVDDTSDVPSKILEKLDWCLREYADPVSLMRLERIAR</sequence>
<name>A0A2V5K4K8_9BACL</name>
<dbReference type="GO" id="GO:0016747">
    <property type="term" value="F:acyltransferase activity, transferring groups other than amino-acyl groups"/>
    <property type="evidence" value="ECO:0007669"/>
    <property type="project" value="InterPro"/>
</dbReference>
<accession>A0A2V5K4K8</accession>
<evidence type="ECO:0000259" key="1">
    <source>
        <dbReference type="PROSITE" id="PS51186"/>
    </source>
</evidence>
<gene>
    <name evidence="2" type="ORF">DLM86_12205</name>
</gene>
<keyword evidence="3" id="KW-1185">Reference proteome</keyword>
<dbReference type="InterPro" id="IPR016181">
    <property type="entry name" value="Acyl_CoA_acyltransferase"/>
</dbReference>
<protein>
    <submittedName>
        <fullName evidence="2">GNAT family N-acetyltransferase</fullName>
    </submittedName>
</protein>
<dbReference type="Gene3D" id="3.40.630.30">
    <property type="match status" value="1"/>
</dbReference>
<reference evidence="2 3" key="1">
    <citation type="submission" date="2018-05" db="EMBL/GenBank/DDBJ databases">
        <title>Paenibacillus flagellatus sp. nov., isolated from selenium mineral soil.</title>
        <authorList>
            <person name="Dai X."/>
        </authorList>
    </citation>
    <scope>NUCLEOTIDE SEQUENCE [LARGE SCALE GENOMIC DNA]</scope>
    <source>
        <strain evidence="2 3">DXL2</strain>
    </source>
</reference>
<organism evidence="2 3">
    <name type="scientific">Paenibacillus flagellatus</name>
    <dbReference type="NCBI Taxonomy" id="2211139"/>
    <lineage>
        <taxon>Bacteria</taxon>
        <taxon>Bacillati</taxon>
        <taxon>Bacillota</taxon>
        <taxon>Bacilli</taxon>
        <taxon>Bacillales</taxon>
        <taxon>Paenibacillaceae</taxon>
        <taxon>Paenibacillus</taxon>
    </lineage>
</organism>
<dbReference type="PROSITE" id="PS51186">
    <property type="entry name" value="GNAT"/>
    <property type="match status" value="1"/>
</dbReference>
<proteinExistence type="predicted"/>
<feature type="domain" description="N-acetyltransferase" evidence="1">
    <location>
        <begin position="1"/>
        <end position="130"/>
    </location>
</feature>
<dbReference type="AlphaFoldDB" id="A0A2V5K4K8"/>
<evidence type="ECO:0000313" key="3">
    <source>
        <dbReference type="Proteomes" id="UP000247476"/>
    </source>
</evidence>
<evidence type="ECO:0000313" key="2">
    <source>
        <dbReference type="EMBL" id="PYI54245.1"/>
    </source>
</evidence>
<dbReference type="OrthoDB" id="512166at2"/>
<keyword evidence="2" id="KW-0808">Transferase</keyword>